<evidence type="ECO:0000313" key="2">
    <source>
        <dbReference type="Proteomes" id="UP000012960"/>
    </source>
</evidence>
<reference evidence="1" key="1">
    <citation type="submission" date="2021-05" db="UniProtKB">
        <authorList>
            <consortium name="EnsemblPlants"/>
        </authorList>
    </citation>
    <scope>IDENTIFICATION</scope>
    <source>
        <strain evidence="1">subsp. malaccensis</strain>
    </source>
</reference>
<evidence type="ECO:0000313" key="1">
    <source>
        <dbReference type="EnsemblPlants" id="mito9_p00020.1"/>
    </source>
</evidence>
<keyword evidence="2" id="KW-1185">Reference proteome</keyword>
<dbReference type="Proteomes" id="UP000012960">
    <property type="component" value="Unplaced"/>
</dbReference>
<proteinExistence type="predicted"/>
<dbReference type="AlphaFoldDB" id="A0A804U5T2"/>
<name>A0A804U5T2_MUSAM</name>
<sequence>MPNSPLEQFAIIPLIQLNIGNSSFESHLSRIRSISVGTVSIDHLFHSVSRNLDYDIPIPSRDLPRRIRSKRVSLSLSMRHSSNRNPFDEISCFGFRDPFDDLCCVEGISKRKRLFDRLLKARGSNGTRESLQKPRLY</sequence>
<accession>A0A804U5T2</accession>
<dbReference type="Gramene" id="mito9_t00020.1">
    <property type="protein sequence ID" value="mito9_p00020.1"/>
    <property type="gene ID" value="mito9_g00020"/>
</dbReference>
<protein>
    <submittedName>
        <fullName evidence="1">Uncharacterized protein</fullName>
    </submittedName>
</protein>
<dbReference type="EnsemblPlants" id="mito9_t00020.1">
    <property type="protein sequence ID" value="mito9_p00020.1"/>
    <property type="gene ID" value="mito9_g00020"/>
</dbReference>
<dbReference type="InParanoid" id="A0A804U5T2"/>
<organism evidence="1 2">
    <name type="scientific">Musa acuminata subsp. malaccensis</name>
    <name type="common">Wild banana</name>
    <name type="synonym">Musa malaccensis</name>
    <dbReference type="NCBI Taxonomy" id="214687"/>
    <lineage>
        <taxon>Eukaryota</taxon>
        <taxon>Viridiplantae</taxon>
        <taxon>Streptophyta</taxon>
        <taxon>Embryophyta</taxon>
        <taxon>Tracheophyta</taxon>
        <taxon>Spermatophyta</taxon>
        <taxon>Magnoliopsida</taxon>
        <taxon>Liliopsida</taxon>
        <taxon>Zingiberales</taxon>
        <taxon>Musaceae</taxon>
        <taxon>Musa</taxon>
    </lineage>
</organism>